<comment type="function">
    <text evidence="3">Required for maturation of 30S ribosomal subunits.</text>
</comment>
<dbReference type="PANTHER" id="PTHR33867:SF1">
    <property type="entry name" value="RIBOSOME MATURATION FACTOR RIMP"/>
    <property type="match status" value="1"/>
</dbReference>
<comment type="subcellular location">
    <subcellularLocation>
        <location evidence="3">Cytoplasm</location>
    </subcellularLocation>
</comment>
<evidence type="ECO:0000256" key="2">
    <source>
        <dbReference type="ARBA" id="ARBA00022517"/>
    </source>
</evidence>
<evidence type="ECO:0000313" key="5">
    <source>
        <dbReference type="EMBL" id="TGG91196.1"/>
    </source>
</evidence>
<gene>
    <name evidence="3" type="primary">rimP</name>
    <name evidence="5" type="ORF">ERJ67_08635</name>
</gene>
<dbReference type="GO" id="GO:0000028">
    <property type="term" value="P:ribosomal small subunit assembly"/>
    <property type="evidence" value="ECO:0007669"/>
    <property type="project" value="TreeGrafter"/>
</dbReference>
<dbReference type="GO" id="GO:0005829">
    <property type="term" value="C:cytosol"/>
    <property type="evidence" value="ECO:0007669"/>
    <property type="project" value="TreeGrafter"/>
</dbReference>
<feature type="domain" description="Ribosome maturation factor RimP N-terminal" evidence="4">
    <location>
        <begin position="14"/>
        <end position="85"/>
    </location>
</feature>
<dbReference type="Proteomes" id="UP000317990">
    <property type="component" value="Unassembled WGS sequence"/>
</dbReference>
<evidence type="ECO:0000256" key="1">
    <source>
        <dbReference type="ARBA" id="ARBA00022490"/>
    </source>
</evidence>
<organism evidence="5 6">
    <name type="scientific">Aphanocapsa feldmannii 277cV</name>
    <dbReference type="NCBI Taxonomy" id="2507553"/>
    <lineage>
        <taxon>Bacteria</taxon>
        <taxon>Bacillati</taxon>
        <taxon>Cyanobacteriota</taxon>
        <taxon>Cyanophyceae</taxon>
        <taxon>Oscillatoriophycideae</taxon>
        <taxon>Chroococcales</taxon>
        <taxon>Microcystaceae</taxon>
        <taxon>Aphanocapsa</taxon>
    </lineage>
</organism>
<evidence type="ECO:0000259" key="4">
    <source>
        <dbReference type="Pfam" id="PF02576"/>
    </source>
</evidence>
<name>A0A524RLZ0_9CHRO</name>
<dbReference type="SUPFAM" id="SSF74942">
    <property type="entry name" value="YhbC-like, C-terminal domain"/>
    <property type="match status" value="1"/>
</dbReference>
<dbReference type="PANTHER" id="PTHR33867">
    <property type="entry name" value="RIBOSOME MATURATION FACTOR RIMP"/>
    <property type="match status" value="1"/>
</dbReference>
<dbReference type="Pfam" id="PF02576">
    <property type="entry name" value="RimP_N"/>
    <property type="match status" value="1"/>
</dbReference>
<proteinExistence type="inferred from homology"/>
<comment type="similarity">
    <text evidence="3">Belongs to the RimP family.</text>
</comment>
<dbReference type="InterPro" id="IPR036847">
    <property type="entry name" value="RimP_C_sf"/>
</dbReference>
<keyword evidence="2 3" id="KW-0690">Ribosome biogenesis</keyword>
<keyword evidence="1 3" id="KW-0963">Cytoplasm</keyword>
<dbReference type="EMBL" id="SRMO01000083">
    <property type="protein sequence ID" value="TGG91196.1"/>
    <property type="molecule type" value="Genomic_DNA"/>
</dbReference>
<sequence>MAHPLIPRLEVLASAVASDLGLVLSSVTFHSHRRPPALIVEIRRSDGSDVLMEDCERFSRCFDARLEQEETLSHTYLLEVTSPGIGEDLVDDRDFRSFRGFPVTVSCCRDNGSETTLAGTLIGRDETHVQLNRKGRISRIPRDAVQTVRLSTAAE</sequence>
<dbReference type="InterPro" id="IPR028989">
    <property type="entry name" value="RimP_N"/>
</dbReference>
<dbReference type="GO" id="GO:0006412">
    <property type="term" value="P:translation"/>
    <property type="evidence" value="ECO:0007669"/>
    <property type="project" value="TreeGrafter"/>
</dbReference>
<dbReference type="InterPro" id="IPR003728">
    <property type="entry name" value="Ribosome_maturation_RimP"/>
</dbReference>
<reference evidence="5 6" key="1">
    <citation type="journal article" date="2019" name="mSystems">
        <title>Life at home and on the roam: Genomic adaptions reflect the dual lifestyle of an intracellular, facultative symbiont.</title>
        <authorList>
            <person name="Burgsdorf I."/>
        </authorList>
    </citation>
    <scope>NUCLEOTIDE SEQUENCE [LARGE SCALE GENOMIC DNA]</scope>
    <source>
        <strain evidence="5">277cV</strain>
    </source>
</reference>
<comment type="caution">
    <text evidence="5">The sequence shown here is derived from an EMBL/GenBank/DDBJ whole genome shotgun (WGS) entry which is preliminary data.</text>
</comment>
<dbReference type="Gene3D" id="3.30.300.70">
    <property type="entry name" value="RimP-like superfamily, N-terminal"/>
    <property type="match status" value="1"/>
</dbReference>
<dbReference type="SUPFAM" id="SSF75420">
    <property type="entry name" value="YhbC-like, N-terminal domain"/>
    <property type="match status" value="1"/>
</dbReference>
<dbReference type="HAMAP" id="MF_01077">
    <property type="entry name" value="RimP"/>
    <property type="match status" value="1"/>
</dbReference>
<evidence type="ECO:0000256" key="3">
    <source>
        <dbReference type="HAMAP-Rule" id="MF_01077"/>
    </source>
</evidence>
<dbReference type="InterPro" id="IPR035956">
    <property type="entry name" value="RimP_N_sf"/>
</dbReference>
<protein>
    <recommendedName>
        <fullName evidence="3">Ribosome maturation factor RimP</fullName>
    </recommendedName>
</protein>
<accession>A0A524RLZ0</accession>
<evidence type="ECO:0000313" key="6">
    <source>
        <dbReference type="Proteomes" id="UP000317990"/>
    </source>
</evidence>
<dbReference type="AlphaFoldDB" id="A0A524RLZ0"/>